<proteinExistence type="predicted"/>
<protein>
    <submittedName>
        <fullName evidence="2">Uncharacterized protein</fullName>
    </submittedName>
</protein>
<feature type="transmembrane region" description="Helical" evidence="1">
    <location>
        <begin position="43"/>
        <end position="63"/>
    </location>
</feature>
<dbReference type="Proteomes" id="UP000029647">
    <property type="component" value="Unassembled WGS sequence"/>
</dbReference>
<feature type="transmembrane region" description="Helical" evidence="1">
    <location>
        <begin position="129"/>
        <end position="146"/>
    </location>
</feature>
<feature type="transmembrane region" description="Helical" evidence="1">
    <location>
        <begin position="167"/>
        <end position="187"/>
    </location>
</feature>
<keyword evidence="1" id="KW-1133">Transmembrane helix</keyword>
<feature type="transmembrane region" description="Helical" evidence="1">
    <location>
        <begin position="12"/>
        <end position="31"/>
    </location>
</feature>
<evidence type="ECO:0000313" key="2">
    <source>
        <dbReference type="EMBL" id="GAL77131.1"/>
    </source>
</evidence>
<evidence type="ECO:0000313" key="3">
    <source>
        <dbReference type="Proteomes" id="UP000029647"/>
    </source>
</evidence>
<name>A0A090WJF4_NONUL</name>
<organism evidence="2 3">
    <name type="scientific">Nonlabens ulvanivorans</name>
    <name type="common">Persicivirga ulvanivorans</name>
    <dbReference type="NCBI Taxonomy" id="906888"/>
    <lineage>
        <taxon>Bacteria</taxon>
        <taxon>Pseudomonadati</taxon>
        <taxon>Bacteroidota</taxon>
        <taxon>Flavobacteriia</taxon>
        <taxon>Flavobacteriales</taxon>
        <taxon>Flavobacteriaceae</taxon>
        <taxon>Nonlabens</taxon>
    </lineage>
</organism>
<comment type="caution">
    <text evidence="2">The sequence shown here is derived from an EMBL/GenBank/DDBJ whole genome shotgun (WGS) entry which is preliminary data.</text>
</comment>
<reference evidence="2 3" key="1">
    <citation type="journal article" date="2014" name="Genome Announc.">
        <title>Draft Genome Sequences of Marine Flavobacterium Nonlabens Strains NR17, NR24, NR27, NR32, NR33, and Ara13.</title>
        <authorList>
            <person name="Nakanishi M."/>
            <person name="Meirelles P."/>
            <person name="Suzuki R."/>
            <person name="Takatani N."/>
            <person name="Mino S."/>
            <person name="Suda W."/>
            <person name="Oshima K."/>
            <person name="Hattori M."/>
            <person name="Ohkuma M."/>
            <person name="Hosokawa M."/>
            <person name="Miyashita K."/>
            <person name="Thompson F.L."/>
            <person name="Niwa A."/>
            <person name="Sawabe T."/>
            <person name="Sawabe T."/>
        </authorList>
    </citation>
    <scope>NUCLEOTIDE SEQUENCE [LARGE SCALE GENOMIC DNA]</scope>
    <source>
        <strain evidence="3">JCM19275</strain>
    </source>
</reference>
<gene>
    <name evidence="2" type="ORF">JCM19275_57</name>
</gene>
<accession>A0A090WJF4</accession>
<dbReference type="AlphaFoldDB" id="A0A090WJF4"/>
<dbReference type="EMBL" id="BBNT01000045">
    <property type="protein sequence ID" value="GAL77131.1"/>
    <property type="molecule type" value="Genomic_DNA"/>
</dbReference>
<keyword evidence="1" id="KW-0472">Membrane</keyword>
<evidence type="ECO:0000256" key="1">
    <source>
        <dbReference type="SAM" id="Phobius"/>
    </source>
</evidence>
<feature type="transmembrane region" description="Helical" evidence="1">
    <location>
        <begin position="102"/>
        <end position="123"/>
    </location>
</feature>
<sequence>MKIKQNYLKGKSVFIVSLLVIGITILTVYLTGINYNRSLTSNLYLSLGIIATSLFLFMTYGLYKGIGLIDNFPKFRNFKRGDIMGNASPTFDTPSIDVGDGIGGLILSILLWIGMTILIIVLLIVLEAVFWFSIFIILAMLYWIFFRALKFVFSKSKDTKGDIGISAVYSLTYTLLYVGWIFGIVYLTEILK</sequence>
<keyword evidence="1" id="KW-0812">Transmembrane</keyword>